<reference evidence="10 11" key="1">
    <citation type="submission" date="2024-11" db="EMBL/GenBank/DDBJ databases">
        <title>Chromosome-level genome assembly of the freshwater bivalve Anodonta woodiana.</title>
        <authorList>
            <person name="Chen X."/>
        </authorList>
    </citation>
    <scope>NUCLEOTIDE SEQUENCE [LARGE SCALE GENOMIC DNA]</scope>
    <source>
        <strain evidence="10">MN2024</strain>
        <tissue evidence="10">Gills</tissue>
    </source>
</reference>
<feature type="transmembrane region" description="Helical" evidence="8">
    <location>
        <begin position="513"/>
        <end position="538"/>
    </location>
</feature>
<dbReference type="GO" id="GO:0004930">
    <property type="term" value="F:G protein-coupled receptor activity"/>
    <property type="evidence" value="ECO:0007669"/>
    <property type="project" value="UniProtKB-KW"/>
</dbReference>
<feature type="transmembrane region" description="Helical" evidence="8">
    <location>
        <begin position="35"/>
        <end position="60"/>
    </location>
</feature>
<dbReference type="InterPro" id="IPR017452">
    <property type="entry name" value="GPCR_Rhodpsn_7TM"/>
</dbReference>
<dbReference type="SUPFAM" id="SSF81321">
    <property type="entry name" value="Family A G protein-coupled receptor-like"/>
    <property type="match status" value="1"/>
</dbReference>
<feature type="transmembrane region" description="Helical" evidence="8">
    <location>
        <begin position="205"/>
        <end position="230"/>
    </location>
</feature>
<keyword evidence="4" id="KW-0297">G-protein coupled receptor</keyword>
<keyword evidence="5 8" id="KW-0472">Membrane</keyword>
<feature type="transmembrane region" description="Helical" evidence="8">
    <location>
        <begin position="550"/>
        <end position="574"/>
    </location>
</feature>
<evidence type="ECO:0000256" key="7">
    <source>
        <dbReference type="ARBA" id="ARBA00023224"/>
    </source>
</evidence>
<evidence type="ECO:0000313" key="10">
    <source>
        <dbReference type="EMBL" id="KAL3863058.1"/>
    </source>
</evidence>
<comment type="subcellular location">
    <subcellularLocation>
        <location evidence="1">Membrane</location>
        <topology evidence="1">Multi-pass membrane protein</topology>
    </subcellularLocation>
</comment>
<dbReference type="AlphaFoldDB" id="A0ABD3VPU3"/>
<dbReference type="PRINTS" id="PR00237">
    <property type="entry name" value="GPCRRHODOPSN"/>
</dbReference>
<sequence>MAEICKEFRKENVQSLVNVSNLTAQDLTEDVRRTVLPVTIFIMIEAAFGFLGNVLILYVYFRKYPKCNFRTFVLFISITDLTSCVTTLPGEAFTHWNWYSFEDYEWICKTKSFFNVYTACNSGLALLFLAFDRYRKVCRPLEWQIRSSVAVKACIVATGLSVVVATPFFILWGAQRYKMENRGVTVEVTACEKDERYEDTLYPTVYTSIAFITPVILAMVIASVLSILVVKKIFCKMNGLPKLNGRWNPNANRCNKCNLRKTALEYCTNSKTHLTDSFYTSSNGYSAPNLEKGVGFTNLIDNGHAASVLSRVRKPNLTEWSEIRTSSIHTSLRKCRFCLSRKDKQNLPDETILRNTKRHYSFSSIHNFRKASEGSLDLKDIKVDSKSVIAINHRCLFYLPDDESSCEDSEQCKVRSGTDMTLKYCDNCLSTSSVIQPEIVRYSKRGHDQLKEYRSCMDHLVFKEHKSCPSLLATSGRDMHKLHRTTCHASGQFNDEPRGGSIEVNSRIQRKTFIMLILTSVFVVTFVLYLTLVSLIATSNKLQSLTSEEMLVYFFFWRLYFVNCVINPILYGFLDSRFRNGIKGIFRSMMRGIKTIMCVLLEVE</sequence>
<organism evidence="10 11">
    <name type="scientific">Sinanodonta woodiana</name>
    <name type="common">Chinese pond mussel</name>
    <name type="synonym">Anodonta woodiana</name>
    <dbReference type="NCBI Taxonomy" id="1069815"/>
    <lineage>
        <taxon>Eukaryota</taxon>
        <taxon>Metazoa</taxon>
        <taxon>Spiralia</taxon>
        <taxon>Lophotrochozoa</taxon>
        <taxon>Mollusca</taxon>
        <taxon>Bivalvia</taxon>
        <taxon>Autobranchia</taxon>
        <taxon>Heteroconchia</taxon>
        <taxon>Palaeoheterodonta</taxon>
        <taxon>Unionida</taxon>
        <taxon>Unionoidea</taxon>
        <taxon>Unionidae</taxon>
        <taxon>Unioninae</taxon>
        <taxon>Sinanodonta</taxon>
    </lineage>
</organism>
<keyword evidence="7" id="KW-0807">Transducer</keyword>
<dbReference type="PROSITE" id="PS50262">
    <property type="entry name" value="G_PROTEIN_RECEP_F1_2"/>
    <property type="match status" value="1"/>
</dbReference>
<evidence type="ECO:0000256" key="8">
    <source>
        <dbReference type="SAM" id="Phobius"/>
    </source>
</evidence>
<accession>A0ABD3VPU3</accession>
<protein>
    <recommendedName>
        <fullName evidence="9">G-protein coupled receptors family 1 profile domain-containing protein</fullName>
    </recommendedName>
</protein>
<dbReference type="PANTHER" id="PTHR24238">
    <property type="entry name" value="G-PROTEIN COUPLED RECEPTOR"/>
    <property type="match status" value="1"/>
</dbReference>
<feature type="transmembrane region" description="Helical" evidence="8">
    <location>
        <begin position="151"/>
        <end position="172"/>
    </location>
</feature>
<evidence type="ECO:0000313" key="11">
    <source>
        <dbReference type="Proteomes" id="UP001634394"/>
    </source>
</evidence>
<feature type="domain" description="G-protein coupled receptors family 1 profile" evidence="9">
    <location>
        <begin position="52"/>
        <end position="571"/>
    </location>
</feature>
<evidence type="ECO:0000259" key="9">
    <source>
        <dbReference type="PROSITE" id="PS50262"/>
    </source>
</evidence>
<dbReference type="GO" id="GO:0016020">
    <property type="term" value="C:membrane"/>
    <property type="evidence" value="ECO:0007669"/>
    <property type="project" value="UniProtKB-SubCell"/>
</dbReference>
<dbReference type="CDD" id="cd00637">
    <property type="entry name" value="7tm_classA_rhodopsin-like"/>
    <property type="match status" value="1"/>
</dbReference>
<dbReference type="PANTHER" id="PTHR24238:SF47">
    <property type="entry name" value="ECDYSTEROIDS_DOPAMINE RECEPTOR-RELATED"/>
    <property type="match status" value="1"/>
</dbReference>
<dbReference type="EMBL" id="JBJQND010000010">
    <property type="protein sequence ID" value="KAL3863058.1"/>
    <property type="molecule type" value="Genomic_DNA"/>
</dbReference>
<keyword evidence="6" id="KW-0675">Receptor</keyword>
<keyword evidence="3 8" id="KW-1133">Transmembrane helix</keyword>
<comment type="caution">
    <text evidence="10">The sequence shown here is derived from an EMBL/GenBank/DDBJ whole genome shotgun (WGS) entry which is preliminary data.</text>
</comment>
<keyword evidence="2 8" id="KW-0812">Transmembrane</keyword>
<keyword evidence="11" id="KW-1185">Reference proteome</keyword>
<evidence type="ECO:0000256" key="4">
    <source>
        <dbReference type="ARBA" id="ARBA00023040"/>
    </source>
</evidence>
<feature type="transmembrane region" description="Helical" evidence="8">
    <location>
        <begin position="113"/>
        <end position="131"/>
    </location>
</feature>
<feature type="transmembrane region" description="Helical" evidence="8">
    <location>
        <begin position="72"/>
        <end position="93"/>
    </location>
</feature>
<evidence type="ECO:0000256" key="1">
    <source>
        <dbReference type="ARBA" id="ARBA00004141"/>
    </source>
</evidence>
<proteinExistence type="predicted"/>
<evidence type="ECO:0000256" key="2">
    <source>
        <dbReference type="ARBA" id="ARBA00022692"/>
    </source>
</evidence>
<dbReference type="InterPro" id="IPR000276">
    <property type="entry name" value="GPCR_Rhodpsn"/>
</dbReference>
<dbReference type="Gene3D" id="1.20.1070.10">
    <property type="entry name" value="Rhodopsin 7-helix transmembrane proteins"/>
    <property type="match status" value="2"/>
</dbReference>
<dbReference type="Pfam" id="PF00001">
    <property type="entry name" value="7tm_1"/>
    <property type="match status" value="1"/>
</dbReference>
<evidence type="ECO:0000256" key="5">
    <source>
        <dbReference type="ARBA" id="ARBA00023136"/>
    </source>
</evidence>
<name>A0ABD3VPU3_SINWO</name>
<evidence type="ECO:0000256" key="6">
    <source>
        <dbReference type="ARBA" id="ARBA00023170"/>
    </source>
</evidence>
<evidence type="ECO:0000256" key="3">
    <source>
        <dbReference type="ARBA" id="ARBA00022989"/>
    </source>
</evidence>
<dbReference type="Proteomes" id="UP001634394">
    <property type="component" value="Unassembled WGS sequence"/>
</dbReference>
<gene>
    <name evidence="10" type="ORF">ACJMK2_004839</name>
</gene>